<organism evidence="3 4">
    <name type="scientific">Massilia solisilvae</name>
    <dbReference type="NCBI Taxonomy" id="1811225"/>
    <lineage>
        <taxon>Bacteria</taxon>
        <taxon>Pseudomonadati</taxon>
        <taxon>Pseudomonadota</taxon>
        <taxon>Betaproteobacteria</taxon>
        <taxon>Burkholderiales</taxon>
        <taxon>Oxalobacteraceae</taxon>
        <taxon>Telluria group</taxon>
        <taxon>Massilia</taxon>
    </lineage>
</organism>
<name>A0ABT2BNA7_9BURK</name>
<evidence type="ECO:0000259" key="2">
    <source>
        <dbReference type="Pfam" id="PF13439"/>
    </source>
</evidence>
<dbReference type="SUPFAM" id="SSF53756">
    <property type="entry name" value="UDP-Glycosyltransferase/glycogen phosphorylase"/>
    <property type="match status" value="1"/>
</dbReference>
<evidence type="ECO:0000259" key="1">
    <source>
        <dbReference type="Pfam" id="PF00534"/>
    </source>
</evidence>
<dbReference type="Gene3D" id="3.40.50.2000">
    <property type="entry name" value="Glycogen Phosphorylase B"/>
    <property type="match status" value="2"/>
</dbReference>
<dbReference type="Pfam" id="PF00534">
    <property type="entry name" value="Glycos_transf_1"/>
    <property type="match status" value="1"/>
</dbReference>
<reference evidence="3 4" key="1">
    <citation type="submission" date="2022-08" db="EMBL/GenBank/DDBJ databases">
        <title>Reclassification of Massilia species as members of the genera Telluria, Duganella, Pseudoduganella, Mokoshia gen. nov. and Zemynaea gen. nov. using orthogonal and non-orthogonal genome-based approaches.</title>
        <authorList>
            <person name="Bowman J.P."/>
        </authorList>
    </citation>
    <scope>NUCLEOTIDE SEQUENCE [LARGE SCALE GENOMIC DNA]</scope>
    <source>
        <strain evidence="3 4">JCM 31607</strain>
    </source>
</reference>
<dbReference type="PANTHER" id="PTHR45947:SF3">
    <property type="entry name" value="SULFOQUINOVOSYL TRANSFERASE SQD2"/>
    <property type="match status" value="1"/>
</dbReference>
<dbReference type="RefSeq" id="WP_258857617.1">
    <property type="nucleotide sequence ID" value="NZ_JANUGV010000005.1"/>
</dbReference>
<comment type="caution">
    <text evidence="3">The sequence shown here is derived from an EMBL/GenBank/DDBJ whole genome shotgun (WGS) entry which is preliminary data.</text>
</comment>
<sequence>MKILTFSTLFPNAEKPGHGIFVETRLRHLVASGKVESRVVAPVPWFPSTHERFGAWARFARVPRAETRHGLLVEHPRYPVLPKIGMNVAPALLAQAARSTIARIIDEGYDFDLIDAHYFYPDGVAAAMLGRYFNKPVVVTARGSDITLIPRYRLPRMMVRWAANQASALITVCNALRDEVVALGVDPGRVTSLRNGVDLDLFQPAARKDNPAFTLLAVGHLVPVKGQELIIAALPMLPDTRLVLAGDGPDHGKLEALAHTLGVATRVQFLGAVPQSELPRHYAAADALVLASSREGWANVLLESMACGTPVVASRVYGTPEVVAAPEAGVLMSERSARGVAEAVIALRSRYPDRAATRRYAERFSWDDTTAGQIKVFGQALERHAIKGNQTWKAYCGPST</sequence>
<dbReference type="EMBL" id="JANUGV010000005">
    <property type="protein sequence ID" value="MCS0609999.1"/>
    <property type="molecule type" value="Genomic_DNA"/>
</dbReference>
<proteinExistence type="predicted"/>
<dbReference type="Pfam" id="PF13439">
    <property type="entry name" value="Glyco_transf_4"/>
    <property type="match status" value="1"/>
</dbReference>
<dbReference type="Proteomes" id="UP001205861">
    <property type="component" value="Unassembled WGS sequence"/>
</dbReference>
<feature type="domain" description="Glycosyl transferase family 1" evidence="1">
    <location>
        <begin position="207"/>
        <end position="363"/>
    </location>
</feature>
<dbReference type="PANTHER" id="PTHR45947">
    <property type="entry name" value="SULFOQUINOVOSYL TRANSFERASE SQD2"/>
    <property type="match status" value="1"/>
</dbReference>
<dbReference type="InterPro" id="IPR001296">
    <property type="entry name" value="Glyco_trans_1"/>
</dbReference>
<dbReference type="InterPro" id="IPR050194">
    <property type="entry name" value="Glycosyltransferase_grp1"/>
</dbReference>
<dbReference type="CDD" id="cd03798">
    <property type="entry name" value="GT4_WlbH-like"/>
    <property type="match status" value="1"/>
</dbReference>
<gene>
    <name evidence="3" type="ORF">NX773_17675</name>
</gene>
<accession>A0ABT2BNA7</accession>
<dbReference type="InterPro" id="IPR028098">
    <property type="entry name" value="Glyco_trans_4-like_N"/>
</dbReference>
<protein>
    <submittedName>
        <fullName evidence="3">Glycosyltransferase family 4 protein</fullName>
    </submittedName>
</protein>
<feature type="domain" description="Glycosyltransferase subfamily 4-like N-terminal" evidence="2">
    <location>
        <begin position="57"/>
        <end position="200"/>
    </location>
</feature>
<evidence type="ECO:0000313" key="3">
    <source>
        <dbReference type="EMBL" id="MCS0609999.1"/>
    </source>
</evidence>
<evidence type="ECO:0000313" key="4">
    <source>
        <dbReference type="Proteomes" id="UP001205861"/>
    </source>
</evidence>
<keyword evidence="4" id="KW-1185">Reference proteome</keyword>